<proteinExistence type="inferred from homology"/>
<reference evidence="3" key="2">
    <citation type="journal article" date="2018" name="Nat. Commun.">
        <title>Extreme sensitivity to ultraviolet light in the fungal pathogen causing white-nose syndrome of bats.</title>
        <authorList>
            <person name="Palmer J.M."/>
            <person name="Drees K.P."/>
            <person name="Foster J.T."/>
            <person name="Lindner D.L."/>
        </authorList>
    </citation>
    <scope>NUCLEOTIDE SEQUENCE [LARGE SCALE GENOMIC DNA]</scope>
    <source>
        <strain evidence="3">UAMH 10579</strain>
    </source>
</reference>
<dbReference type="GO" id="GO:0090324">
    <property type="term" value="P:negative regulation of oxidative phosphorylation"/>
    <property type="evidence" value="ECO:0007669"/>
    <property type="project" value="InterPro"/>
</dbReference>
<dbReference type="Proteomes" id="UP000091956">
    <property type="component" value="Unassembled WGS sequence"/>
</dbReference>
<dbReference type="STRING" id="342668.A0A1B8GVE1"/>
<dbReference type="InterPro" id="IPR045296">
    <property type="entry name" value="Complex1_LYR_ETFRF1_LYRM5"/>
</dbReference>
<dbReference type="GO" id="GO:0005739">
    <property type="term" value="C:mitochondrion"/>
    <property type="evidence" value="ECO:0007669"/>
    <property type="project" value="TreeGrafter"/>
</dbReference>
<dbReference type="CDD" id="cd20265">
    <property type="entry name" value="Complex1_LYR_ETFRF1_LYRM5"/>
    <property type="match status" value="1"/>
</dbReference>
<keyword evidence="3" id="KW-1185">Reference proteome</keyword>
<name>A0A1B8GVE1_9PEZI</name>
<accession>A0A1B8GVE1</accession>
<dbReference type="Pfam" id="PF13233">
    <property type="entry name" value="Complex1_LYR_2"/>
    <property type="match status" value="1"/>
</dbReference>
<dbReference type="InterPro" id="IPR052000">
    <property type="entry name" value="ETFRF1"/>
</dbReference>
<dbReference type="PANTHER" id="PTHR21024:SF0">
    <property type="entry name" value="ELECTRON TRANSFER FLAVOPROTEIN REGULATORY FACTOR 1"/>
    <property type="match status" value="1"/>
</dbReference>
<protein>
    <recommendedName>
        <fullName evidence="4">LYR motif-containing protein 5A</fullName>
    </recommendedName>
</protein>
<dbReference type="EMBL" id="KV460211">
    <property type="protein sequence ID" value="OBT99793.1"/>
    <property type="molecule type" value="Genomic_DNA"/>
</dbReference>
<reference evidence="2 3" key="1">
    <citation type="submission" date="2016-03" db="EMBL/GenBank/DDBJ databases">
        <title>Comparative genomics of Pseudogymnoascus destructans, the fungus causing white-nose syndrome of bats.</title>
        <authorList>
            <person name="Palmer J.M."/>
            <person name="Drees K.P."/>
            <person name="Foster J.T."/>
            <person name="Lindner D.L."/>
        </authorList>
    </citation>
    <scope>NUCLEOTIDE SEQUENCE [LARGE SCALE GENOMIC DNA]</scope>
    <source>
        <strain evidence="2 3">UAMH 10579</strain>
    </source>
</reference>
<dbReference type="OrthoDB" id="10258445at2759"/>
<dbReference type="GO" id="GO:0022904">
    <property type="term" value="P:respiratory electron transport chain"/>
    <property type="evidence" value="ECO:0007669"/>
    <property type="project" value="TreeGrafter"/>
</dbReference>
<evidence type="ECO:0000313" key="3">
    <source>
        <dbReference type="Proteomes" id="UP000091956"/>
    </source>
</evidence>
<evidence type="ECO:0000313" key="2">
    <source>
        <dbReference type="EMBL" id="OBT99793.1"/>
    </source>
</evidence>
<organism evidence="2 3">
    <name type="scientific">Pseudogymnoascus verrucosus</name>
    <dbReference type="NCBI Taxonomy" id="342668"/>
    <lineage>
        <taxon>Eukaryota</taxon>
        <taxon>Fungi</taxon>
        <taxon>Dikarya</taxon>
        <taxon>Ascomycota</taxon>
        <taxon>Pezizomycotina</taxon>
        <taxon>Leotiomycetes</taxon>
        <taxon>Thelebolales</taxon>
        <taxon>Thelebolaceae</taxon>
        <taxon>Pseudogymnoascus</taxon>
    </lineage>
</organism>
<comment type="similarity">
    <text evidence="1">Belongs to the complex I LYR family.</text>
</comment>
<gene>
    <name evidence="2" type="ORF">VE01_01976</name>
</gene>
<evidence type="ECO:0008006" key="4">
    <source>
        <dbReference type="Google" id="ProtNLM"/>
    </source>
</evidence>
<evidence type="ECO:0000256" key="1">
    <source>
        <dbReference type="ARBA" id="ARBA00009508"/>
    </source>
</evidence>
<dbReference type="RefSeq" id="XP_018133526.1">
    <property type="nucleotide sequence ID" value="XM_018271491.1"/>
</dbReference>
<dbReference type="PANTHER" id="PTHR21024">
    <property type="entry name" value="GROWTH HORMONE-INDUCIBLE SOLUBLE PROTEIN-RELATED"/>
    <property type="match status" value="1"/>
</dbReference>
<dbReference type="GeneID" id="28835362"/>
<dbReference type="AlphaFoldDB" id="A0A1B8GVE1"/>
<sequence>MTAVKDGLRREVIAVYKELLNLGKDYPLGYSYFRPKLHKAFSSQAGLTDEAEIRKALDRAYFVQKEIEALYYLKKYRSLRQSYYKP</sequence>